<dbReference type="SUPFAM" id="SSF117281">
    <property type="entry name" value="Kelch motif"/>
    <property type="match status" value="1"/>
</dbReference>
<dbReference type="Pfam" id="PF07707">
    <property type="entry name" value="BACK"/>
    <property type="match status" value="1"/>
</dbReference>
<dbReference type="Pfam" id="PF00651">
    <property type="entry name" value="BTB"/>
    <property type="match status" value="1"/>
</dbReference>
<evidence type="ECO:0000256" key="4">
    <source>
        <dbReference type="ARBA" id="ARBA00043912"/>
    </source>
</evidence>
<evidence type="ECO:0000259" key="5">
    <source>
        <dbReference type="PROSITE" id="PS50097"/>
    </source>
</evidence>
<comment type="function">
    <text evidence="4">Probable substrate-specific adapter of an E3 ubiquitin-protein ligase complex which mediates the ubiquitination and subsequent proteasomal degradation of target proteins. May have a role in synapse differentiation and growth.</text>
</comment>
<dbReference type="PANTHER" id="PTHR45632:SF3">
    <property type="entry name" value="KELCH-LIKE PROTEIN 32"/>
    <property type="match status" value="1"/>
</dbReference>
<dbReference type="GO" id="GO:0016567">
    <property type="term" value="P:protein ubiquitination"/>
    <property type="evidence" value="ECO:0007669"/>
    <property type="project" value="UniProtKB-UniPathway"/>
</dbReference>
<dbReference type="PANTHER" id="PTHR45632">
    <property type="entry name" value="LD33804P"/>
    <property type="match status" value="1"/>
</dbReference>
<dbReference type="SMART" id="SM00612">
    <property type="entry name" value="Kelch"/>
    <property type="match status" value="6"/>
</dbReference>
<evidence type="ECO:0000313" key="6">
    <source>
        <dbReference type="EMBL" id="JAS08690.1"/>
    </source>
</evidence>
<dbReference type="SUPFAM" id="SSF54695">
    <property type="entry name" value="POZ domain"/>
    <property type="match status" value="1"/>
</dbReference>
<gene>
    <name evidence="7" type="ORF">g.11846</name>
    <name evidence="6" type="ORF">g.11848</name>
</gene>
<dbReference type="Pfam" id="PF24681">
    <property type="entry name" value="Kelch_KLHDC2_KLHL20_DRC7"/>
    <property type="match status" value="1"/>
</dbReference>
<dbReference type="InterPro" id="IPR011333">
    <property type="entry name" value="SKP1/BTB/POZ_sf"/>
</dbReference>
<keyword evidence="3" id="KW-0677">Repeat</keyword>
<dbReference type="PROSITE" id="PS50097">
    <property type="entry name" value="BTB"/>
    <property type="match status" value="1"/>
</dbReference>
<dbReference type="Gene3D" id="3.30.710.10">
    <property type="entry name" value="Potassium Channel Kv1.1, Chain A"/>
    <property type="match status" value="1"/>
</dbReference>
<organism evidence="7">
    <name type="scientific">Clastoptera arizonana</name>
    <name type="common">Arizona spittle bug</name>
    <dbReference type="NCBI Taxonomy" id="38151"/>
    <lineage>
        <taxon>Eukaryota</taxon>
        <taxon>Metazoa</taxon>
        <taxon>Ecdysozoa</taxon>
        <taxon>Arthropoda</taxon>
        <taxon>Hexapoda</taxon>
        <taxon>Insecta</taxon>
        <taxon>Pterygota</taxon>
        <taxon>Neoptera</taxon>
        <taxon>Paraneoptera</taxon>
        <taxon>Hemiptera</taxon>
        <taxon>Auchenorrhyncha</taxon>
        <taxon>Cercopoidea</taxon>
        <taxon>Clastopteridae</taxon>
        <taxon>Clastoptera</taxon>
    </lineage>
</organism>
<evidence type="ECO:0000256" key="2">
    <source>
        <dbReference type="ARBA" id="ARBA00022441"/>
    </source>
</evidence>
<dbReference type="UniPathway" id="UPA00143"/>
<dbReference type="Gene3D" id="1.25.40.420">
    <property type="match status" value="1"/>
</dbReference>
<dbReference type="Pfam" id="PF01344">
    <property type="entry name" value="Kelch_1"/>
    <property type="match status" value="1"/>
</dbReference>
<dbReference type="SMART" id="SM00225">
    <property type="entry name" value="BTB"/>
    <property type="match status" value="1"/>
</dbReference>
<feature type="domain" description="BTB" evidence="5">
    <location>
        <begin position="37"/>
        <end position="99"/>
    </location>
</feature>
<accession>A0A1B6D3P4</accession>
<sequence>MNQFGLENVRSKYILPRILNEDSNIYICALNQSKFLCDATIQVENENFCVHKIILGTCSPYFRALFRNSEDTYKLDGIRSDIFKIIMDYAYMQKTTIDRDNVILLLLSADYLYIDGITRLCLDFIKEEIHLKNCFYILRFARDHSFLDLKNQAYAYIMKNFSDIFKYSPELMNSTVDELEEIIGSYDLNVKNEDIVWEAVIAWIEHDPINNRRHLARLMPNVRFGLLDPQYFIERIKDHPLVLGDDSCRSMVYDILTLMNDLDTISEIEVEVSTPLMAIPRVPHEVLFAIGGWSGGSPTSIIETYDTRADRWIAISKDDPAGPRAYHGTAVIGHNIYVIGGFNGREYYNSCRCFNAVTQTWREIGPMHEKRCYISVVTLNGFIYAIGGYNGGVRLNTVEKYDPATNQWSLVQPMLCVRSDADAATLNGLIYVTGGFNGRQVLRSVEVYDPETDEWSLIADMTTNRSGVSCIAYHGEIYAIGGFNGWNRLKSGEKFRPSRNYWIEIPEMSMPRSNFAIEVIDDMMFVIGGFDGQTTIDQVECFDDDRNEWFQVTDMNINRSAVSACVMDGLPNLHEYIYQNRELLLEDRRQRLRSEISNDNISGMEDVD</sequence>
<reference evidence="7" key="1">
    <citation type="submission" date="2015-12" db="EMBL/GenBank/DDBJ databases">
        <title>De novo transcriptome assembly of four potential Pierce s Disease insect vectors from Arizona vineyards.</title>
        <authorList>
            <person name="Tassone E.E."/>
        </authorList>
    </citation>
    <scope>NUCLEOTIDE SEQUENCE</scope>
</reference>
<dbReference type="PRINTS" id="PR00501">
    <property type="entry name" value="KELCHREPEAT"/>
</dbReference>
<dbReference type="FunFam" id="1.25.40.420:FF:000001">
    <property type="entry name" value="Kelch-like family member 12"/>
    <property type="match status" value="1"/>
</dbReference>
<name>A0A1B6D3P4_9HEMI</name>
<dbReference type="EMBL" id="GEDC01028608">
    <property type="protein sequence ID" value="JAS08690.1"/>
    <property type="molecule type" value="Transcribed_RNA"/>
</dbReference>
<dbReference type="GO" id="GO:0003779">
    <property type="term" value="F:actin binding"/>
    <property type="evidence" value="ECO:0007669"/>
    <property type="project" value="UniProtKB-KW"/>
</dbReference>
<dbReference type="InterPro" id="IPR017096">
    <property type="entry name" value="BTB-kelch_protein"/>
</dbReference>
<dbReference type="InterPro" id="IPR006652">
    <property type="entry name" value="Kelch_1"/>
</dbReference>
<dbReference type="InterPro" id="IPR000210">
    <property type="entry name" value="BTB/POZ_dom"/>
</dbReference>
<dbReference type="SMART" id="SM00875">
    <property type="entry name" value="BACK"/>
    <property type="match status" value="1"/>
</dbReference>
<keyword evidence="2" id="KW-0880">Kelch repeat</keyword>
<dbReference type="InterPro" id="IPR011705">
    <property type="entry name" value="BACK"/>
</dbReference>
<dbReference type="PIRSF" id="PIRSF037037">
    <property type="entry name" value="Kelch-like_protein_gigaxonin"/>
    <property type="match status" value="1"/>
</dbReference>
<dbReference type="Gene3D" id="2.120.10.80">
    <property type="entry name" value="Kelch-type beta propeller"/>
    <property type="match status" value="1"/>
</dbReference>
<proteinExistence type="predicted"/>
<dbReference type="AlphaFoldDB" id="A0A1B6D3P4"/>
<dbReference type="EMBL" id="GEDC01016987">
    <property type="protein sequence ID" value="JAS20311.1"/>
    <property type="molecule type" value="Transcribed_RNA"/>
</dbReference>
<evidence type="ECO:0000313" key="7">
    <source>
        <dbReference type="EMBL" id="JAS20311.1"/>
    </source>
</evidence>
<evidence type="ECO:0000256" key="1">
    <source>
        <dbReference type="ARBA" id="ARBA00013699"/>
    </source>
</evidence>
<evidence type="ECO:0000256" key="3">
    <source>
        <dbReference type="ARBA" id="ARBA00022737"/>
    </source>
</evidence>
<dbReference type="InterPro" id="IPR015915">
    <property type="entry name" value="Kelch-typ_b-propeller"/>
</dbReference>
<protein>
    <recommendedName>
        <fullName evidence="1">Kelch-like protein diablo</fullName>
    </recommendedName>
</protein>